<organism evidence="4 5">
    <name type="scientific">Nocardioides marmoribigeumensis</name>
    <dbReference type="NCBI Taxonomy" id="433649"/>
    <lineage>
        <taxon>Bacteria</taxon>
        <taxon>Bacillati</taxon>
        <taxon>Actinomycetota</taxon>
        <taxon>Actinomycetes</taxon>
        <taxon>Propionibacteriales</taxon>
        <taxon>Nocardioidaceae</taxon>
        <taxon>Nocardioides</taxon>
    </lineage>
</organism>
<dbReference type="EMBL" id="JAVDYG010000001">
    <property type="protein sequence ID" value="MDR7363912.1"/>
    <property type="molecule type" value="Genomic_DNA"/>
</dbReference>
<keyword evidence="4" id="KW-0645">Protease</keyword>
<reference evidence="4 5" key="1">
    <citation type="submission" date="2023-07" db="EMBL/GenBank/DDBJ databases">
        <title>Sequencing the genomes of 1000 actinobacteria strains.</title>
        <authorList>
            <person name="Klenk H.-P."/>
        </authorList>
    </citation>
    <scope>NUCLEOTIDE SEQUENCE [LARGE SCALE GENOMIC DNA]</scope>
    <source>
        <strain evidence="4 5">DSM 19426</strain>
    </source>
</reference>
<accession>A0ABU2BZU6</accession>
<proteinExistence type="predicted"/>
<dbReference type="InterPro" id="IPR003675">
    <property type="entry name" value="Rce1/LyrA-like_dom"/>
</dbReference>
<keyword evidence="1" id="KW-0472">Membrane</keyword>
<dbReference type="Pfam" id="PF13460">
    <property type="entry name" value="NAD_binding_10"/>
    <property type="match status" value="1"/>
</dbReference>
<dbReference type="InterPro" id="IPR036291">
    <property type="entry name" value="NAD(P)-bd_dom_sf"/>
</dbReference>
<protein>
    <submittedName>
        <fullName evidence="4">Uncharacterized protein YbjT (DUF2867 family)/membrane protease YdiL (CAAX protease family)</fullName>
    </submittedName>
</protein>
<keyword evidence="5" id="KW-1185">Reference proteome</keyword>
<name>A0ABU2BZU6_9ACTN</name>
<dbReference type="Pfam" id="PF02517">
    <property type="entry name" value="Rce1-like"/>
    <property type="match status" value="1"/>
</dbReference>
<dbReference type="InterPro" id="IPR051207">
    <property type="entry name" value="ComplexI_NDUFA9_subunit"/>
</dbReference>
<dbReference type="Proteomes" id="UP001183648">
    <property type="component" value="Unassembled WGS sequence"/>
</dbReference>
<feature type="transmembrane region" description="Helical" evidence="1">
    <location>
        <begin position="371"/>
        <end position="397"/>
    </location>
</feature>
<dbReference type="PANTHER" id="PTHR12126">
    <property type="entry name" value="NADH-UBIQUINONE OXIDOREDUCTASE 39 KDA SUBUNIT-RELATED"/>
    <property type="match status" value="1"/>
</dbReference>
<feature type="domain" description="CAAX prenyl protease 2/Lysostaphin resistance protein A-like" evidence="2">
    <location>
        <begin position="455"/>
        <end position="536"/>
    </location>
</feature>
<evidence type="ECO:0000313" key="4">
    <source>
        <dbReference type="EMBL" id="MDR7363912.1"/>
    </source>
</evidence>
<keyword evidence="4" id="KW-0378">Hydrolase</keyword>
<keyword evidence="1" id="KW-1133">Transmembrane helix</keyword>
<evidence type="ECO:0000259" key="2">
    <source>
        <dbReference type="Pfam" id="PF02517"/>
    </source>
</evidence>
<keyword evidence="1" id="KW-0812">Transmembrane</keyword>
<comment type="caution">
    <text evidence="4">The sequence shown here is derived from an EMBL/GenBank/DDBJ whole genome shotgun (WGS) entry which is preliminary data.</text>
</comment>
<dbReference type="PANTHER" id="PTHR12126:SF11">
    <property type="entry name" value="NADH DEHYDROGENASE [UBIQUINONE] 1 ALPHA SUBCOMPLEX SUBUNIT 9, MITOCHONDRIAL"/>
    <property type="match status" value="1"/>
</dbReference>
<feature type="transmembrane region" description="Helical" evidence="1">
    <location>
        <begin position="409"/>
        <end position="427"/>
    </location>
</feature>
<dbReference type="GO" id="GO:0006508">
    <property type="term" value="P:proteolysis"/>
    <property type="evidence" value="ECO:0007669"/>
    <property type="project" value="UniProtKB-KW"/>
</dbReference>
<evidence type="ECO:0000256" key="1">
    <source>
        <dbReference type="SAM" id="Phobius"/>
    </source>
</evidence>
<dbReference type="SUPFAM" id="SSF51735">
    <property type="entry name" value="NAD(P)-binding Rossmann-fold domains"/>
    <property type="match status" value="1"/>
</dbReference>
<feature type="domain" description="NAD(P)-binding" evidence="3">
    <location>
        <begin position="20"/>
        <end position="154"/>
    </location>
</feature>
<dbReference type="Gene3D" id="3.40.50.720">
    <property type="entry name" value="NAD(P)-binding Rossmann-like Domain"/>
    <property type="match status" value="1"/>
</dbReference>
<dbReference type="RefSeq" id="WP_310304845.1">
    <property type="nucleotide sequence ID" value="NZ_BAAAPS010000005.1"/>
</dbReference>
<evidence type="ECO:0000313" key="5">
    <source>
        <dbReference type="Proteomes" id="UP001183648"/>
    </source>
</evidence>
<feature type="transmembrane region" description="Helical" evidence="1">
    <location>
        <begin position="347"/>
        <end position="365"/>
    </location>
</feature>
<sequence length="591" mass="64103">MSPGSAHQSTDQIRTVLVAGATGFVGRRLCPALEDKGYEVRAMTRHPETYSGPGEAVFGDVHDASTLTDALKGVDAAYYLVHSLDSPDFERLDREAAQAFGRAAAEAGVRRIVYLGGLGSDEDILSAHLRSRREVEKHLGDAGVPVTSLRAGIVIGHDGLSWEMTRQLVERLPMMITPRWVRTRTQPVALSDVVRYLVAVLDVPETSGRPLEVGGPDVLSYAEMMRRVARHQGRTILVLPVPVLSPHLSSHWLNLVTDVDTAAGRSLVDSMVNEVVVNDHTLERLVPLDLRTFDEAIGEAFEERERELAQASGWKARLRAKLPMSLSYKVPIRHEESDAVRRHRRRVVAGTSLVGAGLLGYGLSTKPGSKAFYGATLATAGIYTAGGLASGPLHLGWIQLQDRSLNRPIITPILTGAGAFGVFYVGAHVVKLVPPLGKAVATVLQFADEGDEKLLYLTTLSNGVAEEIFFRGAVYAALQDLHPTLTSTGVYMVATIPTRNPMLVFAAGLMGLLWGAQRRASNGLQAPVLTHLTWSTLMLRYLPPVFADVVPEQTRGARAEVARHQPRAVRAVSAAVEAPTTAPGLLRRWLR</sequence>
<dbReference type="InterPro" id="IPR016040">
    <property type="entry name" value="NAD(P)-bd_dom"/>
</dbReference>
<evidence type="ECO:0000259" key="3">
    <source>
        <dbReference type="Pfam" id="PF13460"/>
    </source>
</evidence>
<gene>
    <name evidence="4" type="ORF">J2S63_003465</name>
</gene>
<dbReference type="GO" id="GO:0008233">
    <property type="term" value="F:peptidase activity"/>
    <property type="evidence" value="ECO:0007669"/>
    <property type="project" value="UniProtKB-KW"/>
</dbReference>